<accession>A0A9X5EBC8</accession>
<organism evidence="1 2">
    <name type="scientific">Scytonema millei VB511283</name>
    <dbReference type="NCBI Taxonomy" id="1245923"/>
    <lineage>
        <taxon>Bacteria</taxon>
        <taxon>Bacillati</taxon>
        <taxon>Cyanobacteriota</taxon>
        <taxon>Cyanophyceae</taxon>
        <taxon>Nostocales</taxon>
        <taxon>Scytonemataceae</taxon>
        <taxon>Scytonema</taxon>
    </lineage>
</organism>
<dbReference type="Pfam" id="PF06078">
    <property type="entry name" value="DUF937"/>
    <property type="match status" value="1"/>
</dbReference>
<keyword evidence="2" id="KW-1185">Reference proteome</keyword>
<reference evidence="1 2" key="1">
    <citation type="journal article" date="2015" name="Genome Announc.">
        <title>Draft Genome Sequence of the Terrestrial Cyanobacterium Scytonema millei VB511283, Isolated from Eastern India.</title>
        <authorList>
            <person name="Sen D."/>
            <person name="Chandrababunaidu M.M."/>
            <person name="Singh D."/>
            <person name="Sanghi N."/>
            <person name="Ghorai A."/>
            <person name="Mishra G.P."/>
            <person name="Madduluri M."/>
            <person name="Adhikary S.P."/>
            <person name="Tripathy S."/>
        </authorList>
    </citation>
    <scope>NUCLEOTIDE SEQUENCE [LARGE SCALE GENOMIC DNA]</scope>
    <source>
        <strain evidence="1 2">VB511283</strain>
    </source>
</reference>
<proteinExistence type="predicted"/>
<dbReference type="InterPro" id="IPR009282">
    <property type="entry name" value="DUF937"/>
</dbReference>
<dbReference type="AlphaFoldDB" id="A0A9X5EBC8"/>
<comment type="caution">
    <text evidence="1">The sequence shown here is derived from an EMBL/GenBank/DDBJ whole genome shotgun (WGS) entry which is preliminary data.</text>
</comment>
<dbReference type="OrthoDB" id="530933at2"/>
<protein>
    <submittedName>
        <fullName evidence="1">DUF937 domain-containing protein</fullName>
    </submittedName>
</protein>
<dbReference type="RefSeq" id="WP_039713765.1">
    <property type="nucleotide sequence ID" value="NZ_JTJC03000017.1"/>
</dbReference>
<gene>
    <name evidence="1" type="ORF">QH73_0026220</name>
</gene>
<dbReference type="Proteomes" id="UP000031532">
    <property type="component" value="Unassembled WGS sequence"/>
</dbReference>
<evidence type="ECO:0000313" key="1">
    <source>
        <dbReference type="EMBL" id="NHC38073.1"/>
    </source>
</evidence>
<name>A0A9X5EBC8_9CYAN</name>
<evidence type="ECO:0000313" key="2">
    <source>
        <dbReference type="Proteomes" id="UP000031532"/>
    </source>
</evidence>
<dbReference type="EMBL" id="JTJC03000017">
    <property type="protein sequence ID" value="NHC38073.1"/>
    <property type="molecule type" value="Genomic_DNA"/>
</dbReference>
<sequence length="174" mass="18292">MGLFDQIVSAVGNSNQAGSAGQIGAIVNTIQQLSNNTGADPSTLQSVLSLVGGQVRSSLQQQRAVNGEAQARAIVNQYSGTEPSPQAVNTLFSSNQQQQLIQQIAQMTGMNLGSIQQMLPVLVPIVLNLLQSGNQTQNPQGGANPVLNAFLDADRDGDVDIADAMQMASRYLSR</sequence>